<sequence length="158" mass="17474">MSPRYQFSNSWPSIWHDSWSNHPHGLLAAEGTSFDTQILGPKFTVTTILQRYQNFLITTNLARDSPPSPACESREHDQAQVHGARIQAREARSSRPKAINRTTGITEVSAASGGLVPDIAFYPAQQFGVGPDRAPGDMKSSWNWHTGQANGSRSQRKE</sequence>
<protein>
    <submittedName>
        <fullName evidence="2">Uncharacterized protein</fullName>
    </submittedName>
</protein>
<evidence type="ECO:0000256" key="1">
    <source>
        <dbReference type="SAM" id="MobiDB-lite"/>
    </source>
</evidence>
<dbReference type="GeneID" id="34459495"/>
<dbReference type="VEuPathDB" id="FungiDB:ASPGLDRAFT_22968"/>
<dbReference type="STRING" id="1160497.A0A1L9VSJ9"/>
<dbReference type="OrthoDB" id="4367324at2759"/>
<feature type="region of interest" description="Disordered" evidence="1">
    <location>
        <begin position="127"/>
        <end position="158"/>
    </location>
</feature>
<keyword evidence="3" id="KW-1185">Reference proteome</keyword>
<feature type="compositionally biased region" description="Polar residues" evidence="1">
    <location>
        <begin position="140"/>
        <end position="158"/>
    </location>
</feature>
<dbReference type="AlphaFoldDB" id="A0A1L9VSJ9"/>
<proteinExistence type="predicted"/>
<evidence type="ECO:0000313" key="2">
    <source>
        <dbReference type="EMBL" id="OJJ86891.1"/>
    </source>
</evidence>
<organism evidence="2 3">
    <name type="scientific">Aspergillus glaucus CBS 516.65</name>
    <dbReference type="NCBI Taxonomy" id="1160497"/>
    <lineage>
        <taxon>Eukaryota</taxon>
        <taxon>Fungi</taxon>
        <taxon>Dikarya</taxon>
        <taxon>Ascomycota</taxon>
        <taxon>Pezizomycotina</taxon>
        <taxon>Eurotiomycetes</taxon>
        <taxon>Eurotiomycetidae</taxon>
        <taxon>Eurotiales</taxon>
        <taxon>Aspergillaceae</taxon>
        <taxon>Aspergillus</taxon>
        <taxon>Aspergillus subgen. Aspergillus</taxon>
    </lineage>
</organism>
<dbReference type="RefSeq" id="XP_022403580.1">
    <property type="nucleotide sequence ID" value="XM_022543234.1"/>
</dbReference>
<name>A0A1L9VSJ9_ASPGL</name>
<evidence type="ECO:0000313" key="3">
    <source>
        <dbReference type="Proteomes" id="UP000184300"/>
    </source>
</evidence>
<accession>A0A1L9VSJ9</accession>
<dbReference type="EMBL" id="KV878891">
    <property type="protein sequence ID" value="OJJ86891.1"/>
    <property type="molecule type" value="Genomic_DNA"/>
</dbReference>
<dbReference type="Proteomes" id="UP000184300">
    <property type="component" value="Unassembled WGS sequence"/>
</dbReference>
<gene>
    <name evidence="2" type="ORF">ASPGLDRAFT_22968</name>
</gene>
<reference evidence="3" key="1">
    <citation type="journal article" date="2017" name="Genome Biol.">
        <title>Comparative genomics reveals high biological diversity and specific adaptations in the industrially and medically important fungal genus Aspergillus.</title>
        <authorList>
            <person name="de Vries R.P."/>
            <person name="Riley R."/>
            <person name="Wiebenga A."/>
            <person name="Aguilar-Osorio G."/>
            <person name="Amillis S."/>
            <person name="Uchima C.A."/>
            <person name="Anderluh G."/>
            <person name="Asadollahi M."/>
            <person name="Askin M."/>
            <person name="Barry K."/>
            <person name="Battaglia E."/>
            <person name="Bayram O."/>
            <person name="Benocci T."/>
            <person name="Braus-Stromeyer S.A."/>
            <person name="Caldana C."/>
            <person name="Canovas D."/>
            <person name="Cerqueira G.C."/>
            <person name="Chen F."/>
            <person name="Chen W."/>
            <person name="Choi C."/>
            <person name="Clum A."/>
            <person name="Dos Santos R.A."/>
            <person name="Damasio A.R."/>
            <person name="Diallinas G."/>
            <person name="Emri T."/>
            <person name="Fekete E."/>
            <person name="Flipphi M."/>
            <person name="Freyberg S."/>
            <person name="Gallo A."/>
            <person name="Gournas C."/>
            <person name="Habgood R."/>
            <person name="Hainaut M."/>
            <person name="Harispe M.L."/>
            <person name="Henrissat B."/>
            <person name="Hilden K.S."/>
            <person name="Hope R."/>
            <person name="Hossain A."/>
            <person name="Karabika E."/>
            <person name="Karaffa L."/>
            <person name="Karanyi Z."/>
            <person name="Krasevec N."/>
            <person name="Kuo A."/>
            <person name="Kusch H."/>
            <person name="LaButti K."/>
            <person name="Lagendijk E.L."/>
            <person name="Lapidus A."/>
            <person name="Levasseur A."/>
            <person name="Lindquist E."/>
            <person name="Lipzen A."/>
            <person name="Logrieco A.F."/>
            <person name="MacCabe A."/>
            <person name="Maekelae M.R."/>
            <person name="Malavazi I."/>
            <person name="Melin P."/>
            <person name="Meyer V."/>
            <person name="Mielnichuk N."/>
            <person name="Miskei M."/>
            <person name="Molnar A.P."/>
            <person name="Mule G."/>
            <person name="Ngan C.Y."/>
            <person name="Orejas M."/>
            <person name="Orosz E."/>
            <person name="Ouedraogo J.P."/>
            <person name="Overkamp K.M."/>
            <person name="Park H.-S."/>
            <person name="Perrone G."/>
            <person name="Piumi F."/>
            <person name="Punt P.J."/>
            <person name="Ram A.F."/>
            <person name="Ramon A."/>
            <person name="Rauscher S."/>
            <person name="Record E."/>
            <person name="Riano-Pachon D.M."/>
            <person name="Robert V."/>
            <person name="Roehrig J."/>
            <person name="Ruller R."/>
            <person name="Salamov A."/>
            <person name="Salih N.S."/>
            <person name="Samson R.A."/>
            <person name="Sandor E."/>
            <person name="Sanguinetti M."/>
            <person name="Schuetze T."/>
            <person name="Sepcic K."/>
            <person name="Shelest E."/>
            <person name="Sherlock G."/>
            <person name="Sophianopoulou V."/>
            <person name="Squina F.M."/>
            <person name="Sun H."/>
            <person name="Susca A."/>
            <person name="Todd R.B."/>
            <person name="Tsang A."/>
            <person name="Unkles S.E."/>
            <person name="van de Wiele N."/>
            <person name="van Rossen-Uffink D."/>
            <person name="Oliveira J.V."/>
            <person name="Vesth T.C."/>
            <person name="Visser J."/>
            <person name="Yu J.-H."/>
            <person name="Zhou M."/>
            <person name="Andersen M.R."/>
            <person name="Archer D.B."/>
            <person name="Baker S.E."/>
            <person name="Benoit I."/>
            <person name="Brakhage A.A."/>
            <person name="Braus G.H."/>
            <person name="Fischer R."/>
            <person name="Frisvad J.C."/>
            <person name="Goldman G.H."/>
            <person name="Houbraken J."/>
            <person name="Oakley B."/>
            <person name="Pocsi I."/>
            <person name="Scazzocchio C."/>
            <person name="Seiboth B."/>
            <person name="vanKuyk P.A."/>
            <person name="Wortman J."/>
            <person name="Dyer P.S."/>
            <person name="Grigoriev I.V."/>
        </authorList>
    </citation>
    <scope>NUCLEOTIDE SEQUENCE [LARGE SCALE GENOMIC DNA]</scope>
    <source>
        <strain evidence="3">CBS 516.65</strain>
    </source>
</reference>